<reference evidence="9" key="1">
    <citation type="submission" date="2022-03" db="EMBL/GenBank/DDBJ databases">
        <authorList>
            <person name="Legras J.-L."/>
            <person name="Devillers H."/>
            <person name="Grondin C."/>
        </authorList>
    </citation>
    <scope>NUCLEOTIDE SEQUENCE</scope>
    <source>
        <strain evidence="9">CLIB 1423</strain>
    </source>
</reference>
<feature type="region of interest" description="Disordered" evidence="8">
    <location>
        <begin position="1"/>
        <end position="65"/>
    </location>
</feature>
<feature type="compositionally biased region" description="Basic and acidic residues" evidence="8">
    <location>
        <begin position="761"/>
        <end position="878"/>
    </location>
</feature>
<feature type="compositionally biased region" description="Low complexity" evidence="8">
    <location>
        <begin position="984"/>
        <end position="1007"/>
    </location>
</feature>
<feature type="region of interest" description="Disordered" evidence="8">
    <location>
        <begin position="732"/>
        <end position="891"/>
    </location>
</feature>
<comment type="caution">
    <text evidence="9">The sequence shown here is derived from an EMBL/GenBank/DDBJ whole genome shotgun (WGS) entry which is preliminary data.</text>
</comment>
<feature type="region of interest" description="Disordered" evidence="8">
    <location>
        <begin position="1211"/>
        <end position="1231"/>
    </location>
</feature>
<evidence type="ECO:0000313" key="10">
    <source>
        <dbReference type="Proteomes" id="UP000837801"/>
    </source>
</evidence>
<feature type="compositionally biased region" description="Acidic residues" evidence="8">
    <location>
        <begin position="342"/>
        <end position="368"/>
    </location>
</feature>
<feature type="compositionally biased region" description="Polar residues" evidence="8">
    <location>
        <begin position="14"/>
        <end position="23"/>
    </location>
</feature>
<evidence type="ECO:0000256" key="2">
    <source>
        <dbReference type="ARBA" id="ARBA00007112"/>
    </source>
</evidence>
<keyword evidence="6 7" id="KW-0175">Coiled coil</keyword>
<keyword evidence="10" id="KW-1185">Reference proteome</keyword>
<comment type="subcellular location">
    <subcellularLocation>
        <location evidence="1 7">Cytoplasm</location>
    </subcellularLocation>
</comment>
<feature type="region of interest" description="Disordered" evidence="8">
    <location>
        <begin position="144"/>
        <end position="163"/>
    </location>
</feature>
<feature type="compositionally biased region" description="Polar residues" evidence="8">
    <location>
        <begin position="51"/>
        <end position="65"/>
    </location>
</feature>
<evidence type="ECO:0000313" key="9">
    <source>
        <dbReference type="EMBL" id="CAH2355820.1"/>
    </source>
</evidence>
<dbReference type="GO" id="GO:0005737">
    <property type="term" value="C:cytoplasm"/>
    <property type="evidence" value="ECO:0007669"/>
    <property type="project" value="UniProtKB-SubCell"/>
</dbReference>
<feature type="compositionally biased region" description="Basic residues" evidence="8">
    <location>
        <begin position="241"/>
        <end position="259"/>
    </location>
</feature>
<evidence type="ECO:0000256" key="7">
    <source>
        <dbReference type="RuleBase" id="RU049441"/>
    </source>
</evidence>
<proteinExistence type="inferred from homology"/>
<protein>
    <recommendedName>
        <fullName evidence="3 7">Stress response protein NST1</fullName>
    </recommendedName>
</protein>
<feature type="compositionally biased region" description="Basic and acidic residues" evidence="8">
    <location>
        <begin position="631"/>
        <end position="662"/>
    </location>
</feature>
<organism evidence="9 10">
    <name type="scientific">[Candida] railenensis</name>
    <dbReference type="NCBI Taxonomy" id="45579"/>
    <lineage>
        <taxon>Eukaryota</taxon>
        <taxon>Fungi</taxon>
        <taxon>Dikarya</taxon>
        <taxon>Ascomycota</taxon>
        <taxon>Saccharomycotina</taxon>
        <taxon>Pichiomycetes</taxon>
        <taxon>Debaryomycetaceae</taxon>
        <taxon>Kurtzmaniella</taxon>
    </lineage>
</organism>
<sequence>MANIQQKAEEDFTNGDNIHFTYNEQHEQDANSNPATSSKNKKKKKKKKNKGTTAALQDGSVNDQRVPQLQHAMINNPDEDYPESRVIKQGPNGDVIVESLDHQHQHNEGHSHSNNNDDFNQHQGHSHSHGHNLVPNQSEIQNNQHQDSYGYGIPHPNPANIWDNSTLEEQEDLKKFWESLDEPEKMKLVKIDKDSIMEIFKNETRNAVANGHSNGFSGASNGSSSNIVNSKNQGGSNSNAAHHHHAHNHHGQSHNHPHNGSHANCQYCGRKSNIIEDELENIYDNHFDDIIDFIHEVRDINDLNALPGLLFGGFHMLEEEHKLQKLKERERRKTERTQKVIEEEEDDEDIEEIEEDEEEEDEEEEGEEPKEQQLEEKNVEKKEEKAQEENIALEQPEALLARQIEDLHVNGKLDSGTLKTDQQANNAPFVDRYDPKLFQALEDIDFDKIRDDMLSNISNTNGNDFLEKVGSLREIINQLHKSDKDELEKGMSFLQSMGTLFNNPEKQQSLQEQPQSESEQRVTHASQNEAQSADLTKGLSSFADDLLKNDGLNFIEMMETLSECRNKRDDLLSYRDEIWVDEDEDDQREDALQEIHDDEELQGNGEEVYGEEEDGEEYEEYGEEEGEDNDEHEHEHDHHHDCGHHHDHDHDHQHSHDHHNDHGEEEYEDEDEEGSLDVSDTESEISEEEKMQEIRRLFLIQVIKLFQERLKSAYKEKLSQDRTQKLIEELEAEENAKKEREMKKLKQKEKAKEKKRLQQLAKEEEKRKKEEEDRAKEDEIKRKQEFLKEEQRKKKEEARIKREEEKKKRIDELKRKEAEQQKRIELQRKKEEEARKVKEERKKKAEDLKKKKDEEKKQRDLLKKQKEEEREQMRKEQEQRDEELEAESLLKEQSAVVENGILRDEPSKLLDHPTIPTSNSTNHLLEQLYHAKPRSSSSSFANGSVLHNNLTSPTPHHLPTAVGGWNTDEIKIATPVMNSHIPISQKQQSQQQQNVPSQFSQHTQQGQAHHHLHQQPVVPTSNILLGNSFLHSSIPTMENSINSPGNPLFTDSYSVSMQQLNNWNGTNVTVDQKATTPVPTPSRNSSIWGSTSGSLWQNQSPQQPLQQPPLQQTPLQQTPLQQQSSVPDVDIIQSRAYQAFQILQQTQQLEFGVAPSIKLFQTTKNILGNSELTLNQFLLACSNSNGINRFDFIYDDFGTVRHIKVTGPGQAASNGMNSSNHNLSQQGSHVSPVSGHNNIIGNYGEINPFANSGNRGLWN</sequence>
<dbReference type="InterPro" id="IPR025279">
    <property type="entry name" value="NST1"/>
</dbReference>
<feature type="compositionally biased region" description="Low complexity" evidence="8">
    <location>
        <begin position="211"/>
        <end position="240"/>
    </location>
</feature>
<dbReference type="OrthoDB" id="21629at2759"/>
<feature type="compositionally biased region" description="Basic and acidic residues" evidence="8">
    <location>
        <begin position="732"/>
        <end position="752"/>
    </location>
</feature>
<evidence type="ECO:0000256" key="6">
    <source>
        <dbReference type="ARBA" id="ARBA00023054"/>
    </source>
</evidence>
<feature type="compositionally biased region" description="Basic and acidic residues" evidence="8">
    <location>
        <begin position="369"/>
        <end position="388"/>
    </location>
</feature>
<feature type="region of interest" description="Disordered" evidence="8">
    <location>
        <begin position="327"/>
        <end position="388"/>
    </location>
</feature>
<feature type="compositionally biased region" description="Low complexity" evidence="8">
    <location>
        <begin position="507"/>
        <end position="517"/>
    </location>
</feature>
<feature type="compositionally biased region" description="Basic and acidic residues" evidence="8">
    <location>
        <begin position="327"/>
        <end position="341"/>
    </location>
</feature>
<feature type="region of interest" description="Disordered" evidence="8">
    <location>
        <begin position="102"/>
        <end position="136"/>
    </location>
</feature>
<feature type="compositionally biased region" description="Polar residues" evidence="8">
    <location>
        <begin position="1070"/>
        <end position="1098"/>
    </location>
</feature>
<feature type="region of interest" description="Disordered" evidence="8">
    <location>
        <begin position="982"/>
        <end position="1012"/>
    </location>
</feature>
<evidence type="ECO:0000256" key="1">
    <source>
        <dbReference type="ARBA" id="ARBA00004496"/>
    </source>
</evidence>
<feature type="region of interest" description="Disordered" evidence="8">
    <location>
        <begin position="594"/>
        <end position="689"/>
    </location>
</feature>
<feature type="compositionally biased region" description="Acidic residues" evidence="8">
    <location>
        <begin position="608"/>
        <end position="630"/>
    </location>
</feature>
<evidence type="ECO:0000256" key="4">
    <source>
        <dbReference type="ARBA" id="ARBA00022490"/>
    </source>
</evidence>
<feature type="compositionally biased region" description="Basic and acidic residues" evidence="8">
    <location>
        <begin position="102"/>
        <end position="111"/>
    </location>
</feature>
<feature type="compositionally biased region" description="Low complexity" evidence="8">
    <location>
        <begin position="1099"/>
        <end position="1124"/>
    </location>
</feature>
<name>A0A9P0QVJ7_9ASCO</name>
<feature type="compositionally biased region" description="Basic residues" evidence="8">
    <location>
        <begin position="39"/>
        <end position="50"/>
    </location>
</feature>
<dbReference type="Proteomes" id="UP000837801">
    <property type="component" value="Unassembled WGS sequence"/>
</dbReference>
<feature type="compositionally biased region" description="Acidic residues" evidence="8">
    <location>
        <begin position="663"/>
        <end position="687"/>
    </location>
</feature>
<comment type="function">
    <text evidence="7">May act as a negative regulator of salt tolerance.</text>
</comment>
<comment type="similarity">
    <text evidence="2 7">Belongs to the NST1 family.</text>
</comment>
<feature type="region of interest" description="Disordered" evidence="8">
    <location>
        <begin position="505"/>
        <end position="531"/>
    </location>
</feature>
<dbReference type="Pfam" id="PF13945">
    <property type="entry name" value="NST1"/>
    <property type="match status" value="1"/>
</dbReference>
<feature type="region of interest" description="Disordered" evidence="8">
    <location>
        <begin position="211"/>
        <end position="263"/>
    </location>
</feature>
<accession>A0A9P0QVJ7</accession>
<evidence type="ECO:0000256" key="3">
    <source>
        <dbReference type="ARBA" id="ARBA00020733"/>
    </source>
</evidence>
<gene>
    <name evidence="9" type="ORF">CLIB1423_35S00342</name>
</gene>
<keyword evidence="5 7" id="KW-0346">Stress response</keyword>
<feature type="region of interest" description="Disordered" evidence="8">
    <location>
        <begin position="1070"/>
        <end position="1124"/>
    </location>
</feature>
<keyword evidence="4 7" id="KW-0963">Cytoplasm</keyword>
<dbReference type="AlphaFoldDB" id="A0A9P0QVJ7"/>
<evidence type="ECO:0000256" key="5">
    <source>
        <dbReference type="ARBA" id="ARBA00023016"/>
    </source>
</evidence>
<dbReference type="EMBL" id="CAKXYY010000035">
    <property type="protein sequence ID" value="CAH2355820.1"/>
    <property type="molecule type" value="Genomic_DNA"/>
</dbReference>
<evidence type="ECO:0000256" key="8">
    <source>
        <dbReference type="SAM" id="MobiDB-lite"/>
    </source>
</evidence>